<comment type="caution">
    <text evidence="4">The sequence shown here is derived from an EMBL/GenBank/DDBJ whole genome shotgun (WGS) entry which is preliminary data.</text>
</comment>
<dbReference type="Pfam" id="PF22891">
    <property type="entry name" value="KH_PNO1_2nd"/>
    <property type="match status" value="1"/>
</dbReference>
<dbReference type="NCBIfam" id="TIGR03665">
    <property type="entry name" value="arCOG04150"/>
    <property type="match status" value="1"/>
</dbReference>
<dbReference type="Pfam" id="PF00013">
    <property type="entry name" value="KH_1"/>
    <property type="match status" value="1"/>
</dbReference>
<feature type="domain" description="K Homology" evidence="3">
    <location>
        <begin position="32"/>
        <end position="102"/>
    </location>
</feature>
<evidence type="ECO:0000313" key="4">
    <source>
        <dbReference type="EMBL" id="HHR95321.1"/>
    </source>
</evidence>
<evidence type="ECO:0000256" key="1">
    <source>
        <dbReference type="ARBA" id="ARBA00022884"/>
    </source>
</evidence>
<keyword evidence="1 2" id="KW-0694">RNA-binding</keyword>
<dbReference type="InterPro" id="IPR036612">
    <property type="entry name" value="KH_dom_type_1_sf"/>
</dbReference>
<organism evidence="4">
    <name type="scientific">Ignisphaera aggregans</name>
    <dbReference type="NCBI Taxonomy" id="334771"/>
    <lineage>
        <taxon>Archaea</taxon>
        <taxon>Thermoproteota</taxon>
        <taxon>Thermoprotei</taxon>
        <taxon>Desulfurococcales</taxon>
        <taxon>Desulfurococcaceae</taxon>
        <taxon>Ignisphaera</taxon>
    </lineage>
</organism>
<accession>A0A7C5UWT4</accession>
<name>A0A7C5UWT4_9CREN</name>
<dbReference type="AlphaFoldDB" id="A0A7C5UWT4"/>
<dbReference type="PANTHER" id="PTHR12826:SF13">
    <property type="entry name" value="RNA-BINDING PROTEIN PNO1"/>
    <property type="match status" value="1"/>
</dbReference>
<dbReference type="SMART" id="SM00322">
    <property type="entry name" value="KH"/>
    <property type="match status" value="2"/>
</dbReference>
<dbReference type="InterPro" id="IPR004088">
    <property type="entry name" value="KH_dom_type_1"/>
</dbReference>
<gene>
    <name evidence="4" type="ORF">ENL47_00455</name>
</gene>
<dbReference type="GO" id="GO:0003723">
    <property type="term" value="F:RNA binding"/>
    <property type="evidence" value="ECO:0007669"/>
    <property type="project" value="UniProtKB-UniRule"/>
</dbReference>
<dbReference type="InterPro" id="IPR055211">
    <property type="entry name" value="KH_PNO1_2nd"/>
</dbReference>
<reference evidence="4" key="1">
    <citation type="journal article" date="2020" name="mSystems">
        <title>Genome- and Community-Level Interaction Insights into Carbon Utilization and Element Cycling Functions of Hydrothermarchaeota in Hydrothermal Sediment.</title>
        <authorList>
            <person name="Zhou Z."/>
            <person name="Liu Y."/>
            <person name="Xu W."/>
            <person name="Pan J."/>
            <person name="Luo Z.H."/>
            <person name="Li M."/>
        </authorList>
    </citation>
    <scope>NUCLEOTIDE SEQUENCE [LARGE SCALE GENOMIC DNA]</scope>
    <source>
        <strain evidence="4">SpSt-1</strain>
    </source>
</reference>
<dbReference type="PROSITE" id="PS50084">
    <property type="entry name" value="KH_TYPE_1"/>
    <property type="match status" value="1"/>
</dbReference>
<feature type="domain" description="K Homology" evidence="3">
    <location>
        <begin position="114"/>
        <end position="189"/>
    </location>
</feature>
<dbReference type="PANTHER" id="PTHR12826">
    <property type="entry name" value="RIBONUCLEASE Y"/>
    <property type="match status" value="1"/>
</dbReference>
<protein>
    <submittedName>
        <fullName evidence="4">RNA-processing protein</fullName>
    </submittedName>
</protein>
<dbReference type="InterPro" id="IPR004087">
    <property type="entry name" value="KH_dom"/>
</dbReference>
<dbReference type="Gene3D" id="3.30.1370.10">
    <property type="entry name" value="K Homology domain, type 1"/>
    <property type="match status" value="2"/>
</dbReference>
<dbReference type="NCBIfam" id="NF010328">
    <property type="entry name" value="PRK13763.1-3"/>
    <property type="match status" value="1"/>
</dbReference>
<evidence type="ECO:0000259" key="3">
    <source>
        <dbReference type="SMART" id="SM00322"/>
    </source>
</evidence>
<sequence length="220" mass="24979">MVSKDNDKKVSDNNIDSLNTSSKNIVGHVIPGITKLYIKIPVERIGIVIGKNGETLKKIMEATKTLITVNEIDGVIVIEPASPYTKPIDLMKAQDIIKAIGYGFSPDKAFRLLDEDQILVVIDLKDYIKPSLNHLTRVKGRIIGEEGKVRKNIENMTDTYISIYDDYISIIGDYNSANIAREAIMMLIEGRQHTTVYKYIDKAMRQVKRSRMVSIWRTEY</sequence>
<dbReference type="InterPro" id="IPR019964">
    <property type="entry name" value="KH_domain_protein_archaea"/>
</dbReference>
<dbReference type="SUPFAM" id="SSF54791">
    <property type="entry name" value="Eukaryotic type KH-domain (KH-domain type I)"/>
    <property type="match status" value="2"/>
</dbReference>
<evidence type="ECO:0000256" key="2">
    <source>
        <dbReference type="PROSITE-ProRule" id="PRU00117"/>
    </source>
</evidence>
<dbReference type="EMBL" id="DRUB01000010">
    <property type="protein sequence ID" value="HHR95321.1"/>
    <property type="molecule type" value="Genomic_DNA"/>
</dbReference>
<dbReference type="CDD" id="cd22390">
    <property type="entry name" value="KH-I_Dim2p_like_rpt2"/>
    <property type="match status" value="1"/>
</dbReference>
<proteinExistence type="predicted"/>